<dbReference type="RefSeq" id="WP_254291127.1">
    <property type="nucleotide sequence ID" value="NZ_JAMLDX010000001.1"/>
</dbReference>
<dbReference type="Gene3D" id="3.40.710.10">
    <property type="entry name" value="DD-peptidase/beta-lactamase superfamily"/>
    <property type="match status" value="1"/>
</dbReference>
<keyword evidence="3" id="KW-1185">Reference proteome</keyword>
<protein>
    <submittedName>
        <fullName evidence="2">Beta-lactamase family protein</fullName>
    </submittedName>
</protein>
<dbReference type="SUPFAM" id="SSF56601">
    <property type="entry name" value="beta-lactamase/transpeptidase-like"/>
    <property type="match status" value="1"/>
</dbReference>
<dbReference type="PANTHER" id="PTHR46825:SF9">
    <property type="entry name" value="BETA-LACTAMASE-RELATED DOMAIN-CONTAINING PROTEIN"/>
    <property type="match status" value="1"/>
</dbReference>
<proteinExistence type="predicted"/>
<dbReference type="EMBL" id="JAMLDX010000001">
    <property type="protein sequence ID" value="MCP3729144.1"/>
    <property type="molecule type" value="Genomic_DNA"/>
</dbReference>
<sequence>MTGSDLRPAFHACERPAGPRMTPGRTVNFVNRWLLALLLLLPAAPAMAQREPVLEGGRTGEVLGQADAAFLRWKAEAHAPGLVWGVVRDGKLVFLSVHGVQDVDAKRPVGPTTRFRIASMTKAFTALAILSLRDAGKLSLDDPAEKYVPEMRGWRYPTTDSPRIRVRDLLGHVAGLVTDDPWGDRQQVLTQPEFTRMIAQGVPFSRAPQSGHEYSNYGYALLGRIVSNVSGMPYRAYVERTILRPLGMNDTGFEVRDVPDTLLARGYRWENDAWSPEPVMRDGAFNAMGGLVTTANDYAKWVRFLLSGWPARDGADAGLVKRATIREIAQGSNFVQYRQRPGGDATTCRQAGAYGMGWRIGVDCDLGLTLSHGGGYPGYGSHVLLLPEAGVGIFAFANRTYAGPSAPVWDAALALLKAGELRGAAIQPAPALVEMQQAARAAYTSGNLAPLEGKLAMNFLLDRSAENWAKEFARLKTVVGECPTAEPLAPSGNLSTAFRWNCIRGKLDGQILLAPTTPPTIQALRFTPQPN</sequence>
<organism evidence="2 3">
    <name type="scientific">Sphingomonas tagetis</name>
    <dbReference type="NCBI Taxonomy" id="2949092"/>
    <lineage>
        <taxon>Bacteria</taxon>
        <taxon>Pseudomonadati</taxon>
        <taxon>Pseudomonadota</taxon>
        <taxon>Alphaproteobacteria</taxon>
        <taxon>Sphingomonadales</taxon>
        <taxon>Sphingomonadaceae</taxon>
        <taxon>Sphingomonas</taxon>
    </lineage>
</organism>
<dbReference type="AlphaFoldDB" id="A0A9X2KJ71"/>
<evidence type="ECO:0000313" key="2">
    <source>
        <dbReference type="EMBL" id="MCP3729144.1"/>
    </source>
</evidence>
<dbReference type="PANTHER" id="PTHR46825">
    <property type="entry name" value="D-ALANYL-D-ALANINE-CARBOXYPEPTIDASE/ENDOPEPTIDASE AMPH"/>
    <property type="match status" value="1"/>
</dbReference>
<dbReference type="Pfam" id="PF00144">
    <property type="entry name" value="Beta-lactamase"/>
    <property type="match status" value="1"/>
</dbReference>
<dbReference type="Proteomes" id="UP001139451">
    <property type="component" value="Unassembled WGS sequence"/>
</dbReference>
<name>A0A9X2KJ71_9SPHN</name>
<dbReference type="InterPro" id="IPR012338">
    <property type="entry name" value="Beta-lactam/transpept-like"/>
</dbReference>
<feature type="domain" description="Beta-lactamase-related" evidence="1">
    <location>
        <begin position="75"/>
        <end position="415"/>
    </location>
</feature>
<dbReference type="InterPro" id="IPR001466">
    <property type="entry name" value="Beta-lactam-related"/>
</dbReference>
<dbReference type="InterPro" id="IPR050491">
    <property type="entry name" value="AmpC-like"/>
</dbReference>
<evidence type="ECO:0000313" key="3">
    <source>
        <dbReference type="Proteomes" id="UP001139451"/>
    </source>
</evidence>
<accession>A0A9X2KJ71</accession>
<evidence type="ECO:0000259" key="1">
    <source>
        <dbReference type="Pfam" id="PF00144"/>
    </source>
</evidence>
<reference evidence="2" key="1">
    <citation type="submission" date="2022-05" db="EMBL/GenBank/DDBJ databases">
        <title>Sphingomonas sp. strain MG17 Genome sequencing and assembly.</title>
        <authorList>
            <person name="Kim I."/>
        </authorList>
    </citation>
    <scope>NUCLEOTIDE SEQUENCE</scope>
    <source>
        <strain evidence="2">MG17</strain>
    </source>
</reference>
<comment type="caution">
    <text evidence="2">The sequence shown here is derived from an EMBL/GenBank/DDBJ whole genome shotgun (WGS) entry which is preliminary data.</text>
</comment>
<gene>
    <name evidence="2" type="ORF">M9978_01770</name>
</gene>